<sequence length="208" mass="22817">MAAIKSVLKASTPVARPRLQLRLPPRLRWEAQRLWRTLGWPSAIGAACLALAAFAMQQGDALAARQQQLAAQLAAAAKQSVQPPTAIALDADADADSLAAFHAYLPAHDSIPEQLKTLLEVAQKSGVTLAKADYKPQEDGNTAFLRYQITLPVKAEYTQLQTFIVDALQELPTLTLDSVLFKREQIEAGEIDARIQFILLVKKPEVRR</sequence>
<accession>A0A6I1I3K0</accession>
<dbReference type="RefSeq" id="WP_152282829.1">
    <property type="nucleotide sequence ID" value="NZ_WFLI01000012.1"/>
</dbReference>
<dbReference type="InterPro" id="IPR014717">
    <property type="entry name" value="Transl_elong_EF1B/ribsomal_bS6"/>
</dbReference>
<dbReference type="Pfam" id="PF04350">
    <property type="entry name" value="PilO"/>
    <property type="match status" value="1"/>
</dbReference>
<keyword evidence="2" id="KW-1185">Reference proteome</keyword>
<dbReference type="AlphaFoldDB" id="A0A6I1I3K0"/>
<proteinExistence type="predicted"/>
<dbReference type="GO" id="GO:0043683">
    <property type="term" value="P:type IV pilus assembly"/>
    <property type="evidence" value="ECO:0007669"/>
    <property type="project" value="InterPro"/>
</dbReference>
<dbReference type="EMBL" id="WFLI01000012">
    <property type="protein sequence ID" value="KAB8064510.1"/>
    <property type="molecule type" value="Genomic_DNA"/>
</dbReference>
<organism evidence="1 2">
    <name type="scientific">Janthinobacterium violaceinigrum</name>
    <dbReference type="NCBI Taxonomy" id="2654252"/>
    <lineage>
        <taxon>Bacteria</taxon>
        <taxon>Pseudomonadati</taxon>
        <taxon>Pseudomonadota</taxon>
        <taxon>Betaproteobacteria</taxon>
        <taxon>Burkholderiales</taxon>
        <taxon>Oxalobacteraceae</taxon>
        <taxon>Janthinobacterium</taxon>
    </lineage>
</organism>
<name>A0A6I1I3K0_9BURK</name>
<protein>
    <submittedName>
        <fullName evidence="1">Type 4a pilus biogenesis protein PilO</fullName>
    </submittedName>
</protein>
<dbReference type="Proteomes" id="UP000468717">
    <property type="component" value="Unassembled WGS sequence"/>
</dbReference>
<dbReference type="Gene3D" id="3.30.70.60">
    <property type="match status" value="1"/>
</dbReference>
<evidence type="ECO:0000313" key="2">
    <source>
        <dbReference type="Proteomes" id="UP000468717"/>
    </source>
</evidence>
<gene>
    <name evidence="1" type="primary">pilO</name>
    <name evidence="1" type="ORF">GCN75_12595</name>
</gene>
<dbReference type="InterPro" id="IPR007445">
    <property type="entry name" value="PilO"/>
</dbReference>
<reference evidence="1 2" key="1">
    <citation type="submission" date="2019-10" db="EMBL/GenBank/DDBJ databases">
        <title>Three novel species isolated from a subtropical stream in China.</title>
        <authorList>
            <person name="Lu H."/>
        </authorList>
    </citation>
    <scope>NUCLEOTIDE SEQUENCE [LARGE SCALE GENOMIC DNA]</scope>
    <source>
        <strain evidence="1 2">FT13W</strain>
    </source>
</reference>
<evidence type="ECO:0000313" key="1">
    <source>
        <dbReference type="EMBL" id="KAB8064510.1"/>
    </source>
</evidence>
<comment type="caution">
    <text evidence="1">The sequence shown here is derived from an EMBL/GenBank/DDBJ whole genome shotgun (WGS) entry which is preliminary data.</text>
</comment>
<dbReference type="GO" id="GO:0043107">
    <property type="term" value="P:type IV pilus-dependent motility"/>
    <property type="evidence" value="ECO:0007669"/>
    <property type="project" value="InterPro"/>
</dbReference>